<dbReference type="SMART" id="SM00717">
    <property type="entry name" value="SANT"/>
    <property type="match status" value="1"/>
</dbReference>
<feature type="domain" description="Myb-like" evidence="6">
    <location>
        <begin position="1"/>
        <end position="54"/>
    </location>
</feature>
<organism evidence="7 8">
    <name type="scientific">Kingdonia uniflora</name>
    <dbReference type="NCBI Taxonomy" id="39325"/>
    <lineage>
        <taxon>Eukaryota</taxon>
        <taxon>Viridiplantae</taxon>
        <taxon>Streptophyta</taxon>
        <taxon>Embryophyta</taxon>
        <taxon>Tracheophyta</taxon>
        <taxon>Spermatophyta</taxon>
        <taxon>Magnoliopsida</taxon>
        <taxon>Ranunculales</taxon>
        <taxon>Circaeasteraceae</taxon>
        <taxon>Kingdonia</taxon>
    </lineage>
</organism>
<comment type="caution">
    <text evidence="7">The sequence shown here is derived from an EMBL/GenBank/DDBJ whole genome shotgun (WGS) entry which is preliminary data.</text>
</comment>
<reference evidence="7 8" key="1">
    <citation type="journal article" date="2020" name="IScience">
        <title>Genome Sequencing of the Endangered Kingdonia uniflora (Circaeasteraceae, Ranunculales) Reveals Potential Mechanisms of Evolutionary Specialization.</title>
        <authorList>
            <person name="Sun Y."/>
            <person name="Deng T."/>
            <person name="Zhang A."/>
            <person name="Moore M.J."/>
            <person name="Landis J.B."/>
            <person name="Lin N."/>
            <person name="Zhang H."/>
            <person name="Zhang X."/>
            <person name="Huang J."/>
            <person name="Zhang X."/>
            <person name="Sun H."/>
            <person name="Wang H."/>
        </authorList>
    </citation>
    <scope>NUCLEOTIDE SEQUENCE [LARGE SCALE GENOMIC DNA]</scope>
    <source>
        <strain evidence="7">TB1705</strain>
        <tissue evidence="7">Leaf</tissue>
    </source>
</reference>
<evidence type="ECO:0000313" key="7">
    <source>
        <dbReference type="EMBL" id="KAF6166672.1"/>
    </source>
</evidence>
<dbReference type="AlphaFoldDB" id="A0A7J7NI75"/>
<dbReference type="EMBL" id="JACGCM010000786">
    <property type="protein sequence ID" value="KAF6166672.1"/>
    <property type="molecule type" value="Genomic_DNA"/>
</dbReference>
<evidence type="ECO:0000256" key="2">
    <source>
        <dbReference type="ARBA" id="ARBA00023015"/>
    </source>
</evidence>
<dbReference type="InterPro" id="IPR044636">
    <property type="entry name" value="RADIALIS-like"/>
</dbReference>
<dbReference type="PROSITE" id="PS50090">
    <property type="entry name" value="MYB_LIKE"/>
    <property type="match status" value="1"/>
</dbReference>
<protein>
    <recommendedName>
        <fullName evidence="6">Myb-like domain-containing protein</fullName>
    </recommendedName>
</protein>
<keyword evidence="4" id="KW-0539">Nucleus</keyword>
<dbReference type="GO" id="GO:0003700">
    <property type="term" value="F:DNA-binding transcription factor activity"/>
    <property type="evidence" value="ECO:0007669"/>
    <property type="project" value="InterPro"/>
</dbReference>
<evidence type="ECO:0000256" key="1">
    <source>
        <dbReference type="ARBA" id="ARBA00004123"/>
    </source>
</evidence>
<dbReference type="InterPro" id="IPR009057">
    <property type="entry name" value="Homeodomain-like_sf"/>
</dbReference>
<evidence type="ECO:0000313" key="8">
    <source>
        <dbReference type="Proteomes" id="UP000541444"/>
    </source>
</evidence>
<accession>A0A7J7NI75</accession>
<dbReference type="Pfam" id="PF00249">
    <property type="entry name" value="Myb_DNA-binding"/>
    <property type="match status" value="1"/>
</dbReference>
<dbReference type="InterPro" id="IPR001005">
    <property type="entry name" value="SANT/Myb"/>
</dbReference>
<keyword evidence="2" id="KW-0805">Transcription regulation</keyword>
<dbReference type="PANTHER" id="PTHR43952">
    <property type="entry name" value="MYB FAMILY TRANSCRIPTION FACTOR-RELATED"/>
    <property type="match status" value="1"/>
</dbReference>
<evidence type="ECO:0000256" key="5">
    <source>
        <dbReference type="SAM" id="MobiDB-lite"/>
    </source>
</evidence>
<keyword evidence="3" id="KW-0804">Transcription</keyword>
<dbReference type="OrthoDB" id="118550at2759"/>
<evidence type="ECO:0000256" key="3">
    <source>
        <dbReference type="ARBA" id="ARBA00023163"/>
    </source>
</evidence>
<feature type="compositionally biased region" description="Polar residues" evidence="5">
    <location>
        <begin position="79"/>
        <end position="97"/>
    </location>
</feature>
<proteinExistence type="predicted"/>
<dbReference type="Proteomes" id="UP000541444">
    <property type="component" value="Unassembled WGS sequence"/>
</dbReference>
<dbReference type="CDD" id="cd00167">
    <property type="entry name" value="SANT"/>
    <property type="match status" value="1"/>
</dbReference>
<evidence type="ECO:0000259" key="6">
    <source>
        <dbReference type="PROSITE" id="PS50090"/>
    </source>
</evidence>
<feature type="region of interest" description="Disordered" evidence="5">
    <location>
        <begin position="64"/>
        <end position="97"/>
    </location>
</feature>
<dbReference type="PANTHER" id="PTHR43952:SF75">
    <property type="entry name" value="PROTEIN RADIALIS-LIKE 6"/>
    <property type="match status" value="1"/>
</dbReference>
<dbReference type="SUPFAM" id="SSF46689">
    <property type="entry name" value="Homeodomain-like"/>
    <property type="match status" value="1"/>
</dbReference>
<sequence>MAYNSSSWTREQDKTFENALATYDQRTPDFWEKVASAVEGKTVEEVKKHFEILIEDVKNIESGKVPLPNYRDAKESEGMKSNGNSNSTINNRGSMYK</sequence>
<dbReference type="FunFam" id="1.10.10.60:FF:000154">
    <property type="entry name" value="Transcription factor SRM1"/>
    <property type="match status" value="1"/>
</dbReference>
<keyword evidence="8" id="KW-1185">Reference proteome</keyword>
<evidence type="ECO:0000256" key="4">
    <source>
        <dbReference type="ARBA" id="ARBA00023242"/>
    </source>
</evidence>
<dbReference type="Gene3D" id="1.10.10.60">
    <property type="entry name" value="Homeodomain-like"/>
    <property type="match status" value="1"/>
</dbReference>
<comment type="subcellular location">
    <subcellularLocation>
        <location evidence="1">Nucleus</location>
    </subcellularLocation>
</comment>
<gene>
    <name evidence="7" type="ORF">GIB67_005534</name>
</gene>
<dbReference type="GO" id="GO:0005634">
    <property type="term" value="C:nucleus"/>
    <property type="evidence" value="ECO:0007669"/>
    <property type="project" value="UniProtKB-SubCell"/>
</dbReference>
<name>A0A7J7NI75_9MAGN</name>